<dbReference type="EMBL" id="VWSH01000003">
    <property type="protein sequence ID" value="KAA5533587.1"/>
    <property type="molecule type" value="Genomic_DNA"/>
</dbReference>
<keyword evidence="2" id="KW-1185">Reference proteome</keyword>
<dbReference type="Gene3D" id="1.20.200.10">
    <property type="entry name" value="Fumarase/aspartase (Central domain)"/>
    <property type="match status" value="1"/>
</dbReference>
<dbReference type="GO" id="GO:0016841">
    <property type="term" value="F:ammonia-lyase activity"/>
    <property type="evidence" value="ECO:0007669"/>
    <property type="project" value="UniProtKB-ARBA"/>
</dbReference>
<dbReference type="Proteomes" id="UP000323632">
    <property type="component" value="Unassembled WGS sequence"/>
</dbReference>
<dbReference type="Pfam" id="PF00221">
    <property type="entry name" value="Lyase_aromatic"/>
    <property type="match status" value="1"/>
</dbReference>
<dbReference type="Gene3D" id="1.10.275.10">
    <property type="entry name" value="Fumarase/aspartase (N-terminal domain)"/>
    <property type="match status" value="1"/>
</dbReference>
<keyword evidence="1" id="KW-0456">Lyase</keyword>
<dbReference type="InterPro" id="IPR001106">
    <property type="entry name" value="Aromatic_Lyase"/>
</dbReference>
<gene>
    <name evidence="1" type="ORF">F0919_13690</name>
</gene>
<comment type="caution">
    <text evidence="1">The sequence shown here is derived from an EMBL/GenBank/DDBJ whole genome shotgun (WGS) entry which is preliminary data.</text>
</comment>
<evidence type="ECO:0000313" key="1">
    <source>
        <dbReference type="EMBL" id="KAA5533587.1"/>
    </source>
</evidence>
<dbReference type="AlphaFoldDB" id="A0A5M6CEV7"/>
<name>A0A5M6CEV7_9BACT</name>
<dbReference type="CDD" id="cd00332">
    <property type="entry name" value="PAL-HAL"/>
    <property type="match status" value="1"/>
</dbReference>
<dbReference type="InterPro" id="IPR008948">
    <property type="entry name" value="L-Aspartase-like"/>
</dbReference>
<proteinExistence type="predicted"/>
<protein>
    <submittedName>
        <fullName evidence="1">Aromatic amino acid lyase</fullName>
    </submittedName>
</protein>
<reference evidence="1 2" key="1">
    <citation type="submission" date="2019-09" db="EMBL/GenBank/DDBJ databases">
        <title>Genome sequence and assembly of Taibaiella sp.</title>
        <authorList>
            <person name="Chhetri G."/>
        </authorList>
    </citation>
    <scope>NUCLEOTIDE SEQUENCE [LARGE SCALE GENOMIC DNA]</scope>
    <source>
        <strain evidence="1 2">KVB11</strain>
    </source>
</reference>
<sequence>MAPIGNAILELETLEQIVLQKETVSLNASALDAVNDCFDFLEAFAQDKLIYGINTGFGPMAQYRIEDKERIQLQLNLIRSHSSGMGQLLSPLQARATMLARLNTMMRAYSGIHTDVVKLMAELINHEAYPCIYQHGGVGASGDLVQLAHLALGLIGEGHFQFRGEIVKASVVYETLKLKPLQVRIREGLAMLNGTSSMTGIGAINVVHARKLLTGQILFSLMVNEIMEAYDDHFSEELNGVKLHKGQQRVAKAMRVISNKSQLLRKRHEYLYDKKVTESVLEDKVQEYYSLRCVPQILGPVYDTIEYSAKIITQELNSVNDNPVIDYKNKNIFHGGNFHGDYVSLEMDKLKIAVTKLGMLADRQLNFLLNPSLNKKLPAFINAGVLGLNFGVQGMQYPAVSNVAENQTLSNPMYIHSIPNNNDNQDIVSMGTNAALICSKVIENTFEILSVHALAIIQAIHYKGFVEKLSPATRWMYDELSVLAPPFVEDTPSYERLGKVKQWLMETEVGEKMKALLGFE</sequence>
<evidence type="ECO:0000313" key="2">
    <source>
        <dbReference type="Proteomes" id="UP000323632"/>
    </source>
</evidence>
<dbReference type="PANTHER" id="PTHR10362">
    <property type="entry name" value="HISTIDINE AMMONIA-LYASE"/>
    <property type="match status" value="1"/>
</dbReference>
<organism evidence="1 2">
    <name type="scientific">Taibaiella lutea</name>
    <dbReference type="NCBI Taxonomy" id="2608001"/>
    <lineage>
        <taxon>Bacteria</taxon>
        <taxon>Pseudomonadati</taxon>
        <taxon>Bacteroidota</taxon>
        <taxon>Chitinophagia</taxon>
        <taxon>Chitinophagales</taxon>
        <taxon>Chitinophagaceae</taxon>
        <taxon>Taibaiella</taxon>
    </lineage>
</organism>
<dbReference type="SUPFAM" id="SSF48557">
    <property type="entry name" value="L-aspartase-like"/>
    <property type="match status" value="1"/>
</dbReference>
<accession>A0A5M6CEV7</accession>
<dbReference type="InterPro" id="IPR024083">
    <property type="entry name" value="Fumarase/histidase_N"/>
</dbReference>
<dbReference type="RefSeq" id="WP_150033334.1">
    <property type="nucleotide sequence ID" value="NZ_VWSH01000003.1"/>
</dbReference>